<evidence type="ECO:0000313" key="5">
    <source>
        <dbReference type="Proteomes" id="UP000182652"/>
    </source>
</evidence>
<sequence length="400" mass="40379">MAGVVLVSLALGTPSGLAQFTAVSERQAPSAATDQVGAHPLIGPVTAEAEAFISFERTTLQSRPKGARERLNVAQAGRHRPAAGHLSAPLEVLIPTSPFGPRVNPLTGEVGEIHWGQDYGAACGTLVYAADAGRVRNVGWSPYGGGNRIEIDHGNGLVTTYNHLSGIAVNKGERIDVGQVIAKVGTTGSSTGCHLHFETIKDGKYVNPLQWILDPIKQVDRLDRIAFTDYSRAGAKSAWTLPGGSSGTEGIITPEAEKDGGKIPPGTKVPPARPEPPQPEHPTPVPTRPTPSPTGSPTPSPTGTPEPTPTPTGPTTTPVPTTPAPTPSSTPTSSPAVPPSTGSPAGSGSPSGSPGAGGQSAGGQGTAGQGTSAGESGSPAPTSLLSPSLLPSVLLPLITP</sequence>
<dbReference type="AlphaFoldDB" id="A0A1H4W015"/>
<dbReference type="InterPro" id="IPR050570">
    <property type="entry name" value="Cell_wall_metabolism_enzyme"/>
</dbReference>
<accession>A0A1H4W015</accession>
<dbReference type="Pfam" id="PF01551">
    <property type="entry name" value="Peptidase_M23"/>
    <property type="match status" value="1"/>
</dbReference>
<gene>
    <name evidence="4" type="ORF">SAMN04489745_3356</name>
</gene>
<dbReference type="InterPro" id="IPR016047">
    <property type="entry name" value="M23ase_b-sheet_dom"/>
</dbReference>
<dbReference type="CDD" id="cd12797">
    <property type="entry name" value="M23_peptidase"/>
    <property type="match status" value="1"/>
</dbReference>
<feature type="region of interest" description="Disordered" evidence="2">
    <location>
        <begin position="236"/>
        <end position="400"/>
    </location>
</feature>
<dbReference type="PANTHER" id="PTHR21666:SF289">
    <property type="entry name" value="L-ALA--D-GLU ENDOPEPTIDASE"/>
    <property type="match status" value="1"/>
</dbReference>
<evidence type="ECO:0000259" key="3">
    <source>
        <dbReference type="Pfam" id="PF01551"/>
    </source>
</evidence>
<dbReference type="STRING" id="156980.SAMN04489745_3356"/>
<keyword evidence="5" id="KW-1185">Reference proteome</keyword>
<organism evidence="4 5">
    <name type="scientific">Arthrobacter woluwensis</name>
    <dbReference type="NCBI Taxonomy" id="156980"/>
    <lineage>
        <taxon>Bacteria</taxon>
        <taxon>Bacillati</taxon>
        <taxon>Actinomycetota</taxon>
        <taxon>Actinomycetes</taxon>
        <taxon>Micrococcales</taxon>
        <taxon>Micrococcaceae</taxon>
        <taxon>Arthrobacter</taxon>
    </lineage>
</organism>
<evidence type="ECO:0000256" key="1">
    <source>
        <dbReference type="ARBA" id="ARBA00022729"/>
    </source>
</evidence>
<keyword evidence="1" id="KW-0732">Signal</keyword>
<dbReference type="PANTHER" id="PTHR21666">
    <property type="entry name" value="PEPTIDASE-RELATED"/>
    <property type="match status" value="1"/>
</dbReference>
<dbReference type="Proteomes" id="UP000182652">
    <property type="component" value="Unassembled WGS sequence"/>
</dbReference>
<dbReference type="EMBL" id="FNSN01000004">
    <property type="protein sequence ID" value="SEC86031.1"/>
    <property type="molecule type" value="Genomic_DNA"/>
</dbReference>
<dbReference type="PRINTS" id="PR01217">
    <property type="entry name" value="PRICHEXTENSN"/>
</dbReference>
<protein>
    <submittedName>
        <fullName evidence="4">Peptidase family M23</fullName>
    </submittedName>
</protein>
<feature type="compositionally biased region" description="Low complexity" evidence="2">
    <location>
        <begin position="329"/>
        <end position="353"/>
    </location>
</feature>
<evidence type="ECO:0000256" key="2">
    <source>
        <dbReference type="SAM" id="MobiDB-lite"/>
    </source>
</evidence>
<feature type="compositionally biased region" description="Pro residues" evidence="2">
    <location>
        <begin position="267"/>
        <end position="312"/>
    </location>
</feature>
<feature type="compositionally biased region" description="Low complexity" evidence="2">
    <location>
        <begin position="369"/>
        <end position="400"/>
    </location>
</feature>
<feature type="compositionally biased region" description="Gly residues" evidence="2">
    <location>
        <begin position="354"/>
        <end position="368"/>
    </location>
</feature>
<dbReference type="Gene3D" id="2.70.70.10">
    <property type="entry name" value="Glucose Permease (Domain IIA)"/>
    <property type="match status" value="1"/>
</dbReference>
<name>A0A1H4W015_9MICC</name>
<evidence type="ECO:0000313" key="4">
    <source>
        <dbReference type="EMBL" id="SEC86031.1"/>
    </source>
</evidence>
<proteinExistence type="predicted"/>
<reference evidence="4 5" key="1">
    <citation type="submission" date="2016-10" db="EMBL/GenBank/DDBJ databases">
        <authorList>
            <person name="de Groot N.N."/>
        </authorList>
    </citation>
    <scope>NUCLEOTIDE SEQUENCE [LARGE SCALE GENOMIC DNA]</scope>
    <source>
        <strain evidence="4 5">DSM 10495</strain>
    </source>
</reference>
<dbReference type="GO" id="GO:0004222">
    <property type="term" value="F:metalloendopeptidase activity"/>
    <property type="evidence" value="ECO:0007669"/>
    <property type="project" value="TreeGrafter"/>
</dbReference>
<dbReference type="SUPFAM" id="SSF51261">
    <property type="entry name" value="Duplicated hybrid motif"/>
    <property type="match status" value="1"/>
</dbReference>
<feature type="domain" description="M23ase beta-sheet core" evidence="3">
    <location>
        <begin position="113"/>
        <end position="208"/>
    </location>
</feature>
<dbReference type="InterPro" id="IPR011055">
    <property type="entry name" value="Dup_hybrid_motif"/>
</dbReference>